<dbReference type="RefSeq" id="WP_027099678.1">
    <property type="nucleotide sequence ID" value="NZ_CABHIH010000001.1"/>
</dbReference>
<dbReference type="GeneID" id="42777522"/>
<dbReference type="Proteomes" id="UP000092714">
    <property type="component" value="Unassembled WGS sequence"/>
</dbReference>
<organism evidence="2 3">
    <name type="scientific">Clostridium paraputrificum</name>
    <dbReference type="NCBI Taxonomy" id="29363"/>
    <lineage>
        <taxon>Bacteria</taxon>
        <taxon>Bacillati</taxon>
        <taxon>Bacillota</taxon>
        <taxon>Clostridia</taxon>
        <taxon>Eubacteriales</taxon>
        <taxon>Clostridiaceae</taxon>
        <taxon>Clostridium</taxon>
    </lineage>
</organism>
<comment type="caution">
    <text evidence="2">The sequence shown here is derived from an EMBL/GenBank/DDBJ whole genome shotgun (WGS) entry which is preliminary data.</text>
</comment>
<evidence type="ECO:0000313" key="2">
    <source>
        <dbReference type="EMBL" id="OBY12377.1"/>
    </source>
</evidence>
<keyword evidence="3" id="KW-1185">Reference proteome</keyword>
<dbReference type="OrthoDB" id="9811308at2"/>
<evidence type="ECO:0008006" key="4">
    <source>
        <dbReference type="Google" id="ProtNLM"/>
    </source>
</evidence>
<evidence type="ECO:0000313" key="3">
    <source>
        <dbReference type="Proteomes" id="UP000092714"/>
    </source>
</evidence>
<dbReference type="Pfam" id="PF05437">
    <property type="entry name" value="AzlD"/>
    <property type="match status" value="1"/>
</dbReference>
<feature type="transmembrane region" description="Helical" evidence="1">
    <location>
        <begin position="6"/>
        <end position="30"/>
    </location>
</feature>
<reference evidence="2 3" key="1">
    <citation type="submission" date="2016-06" db="EMBL/GenBank/DDBJ databases">
        <authorList>
            <person name="Kjaerup R.B."/>
            <person name="Dalgaard T.S."/>
            <person name="Juul-Madsen H.R."/>
        </authorList>
    </citation>
    <scope>NUCLEOTIDE SEQUENCE [LARGE SCALE GENOMIC DNA]</scope>
    <source>
        <strain evidence="2 3">373-A1</strain>
    </source>
</reference>
<gene>
    <name evidence="2" type="ORF">CP373A1_01925</name>
</gene>
<feature type="transmembrane region" description="Helical" evidence="1">
    <location>
        <begin position="91"/>
        <end position="108"/>
    </location>
</feature>
<dbReference type="eggNOG" id="COG4392">
    <property type="taxonomic scope" value="Bacteria"/>
</dbReference>
<dbReference type="InterPro" id="IPR008407">
    <property type="entry name" value="Brnchd-chn_aa_trnsp_AzlD"/>
</dbReference>
<keyword evidence="1" id="KW-1133">Transmembrane helix</keyword>
<accession>A0A174REU3</accession>
<protein>
    <recommendedName>
        <fullName evidence="4">Branched-chain amino acid transport protein (AzlD)</fullName>
    </recommendedName>
</protein>
<feature type="transmembrane region" description="Helical" evidence="1">
    <location>
        <begin position="66"/>
        <end position="84"/>
    </location>
</feature>
<evidence type="ECO:0000256" key="1">
    <source>
        <dbReference type="SAM" id="Phobius"/>
    </source>
</evidence>
<dbReference type="EMBL" id="MAPZ01000009">
    <property type="protein sequence ID" value="OBY12377.1"/>
    <property type="molecule type" value="Genomic_DNA"/>
</dbReference>
<name>A0A174REU3_9CLOT</name>
<feature type="transmembrane region" description="Helical" evidence="1">
    <location>
        <begin position="42"/>
        <end position="60"/>
    </location>
</feature>
<dbReference type="AlphaFoldDB" id="A0A174REU3"/>
<proteinExistence type="predicted"/>
<keyword evidence="1" id="KW-0812">Transmembrane</keyword>
<keyword evidence="1" id="KW-0472">Membrane</keyword>
<sequence length="109" mass="11952">MEVNTINVILLILGISVFTYIPRSLPMVYLSGKELPNWLIEWMKFIPAGIFAALICPGIFTDNGSLNLSFSNIELMASIIVLLISLKKKSLGLSIVVGVITITILMTII</sequence>